<dbReference type="Pfam" id="PF00294">
    <property type="entry name" value="PfkB"/>
    <property type="match status" value="1"/>
</dbReference>
<dbReference type="GO" id="GO:0016773">
    <property type="term" value="F:phosphotransferase activity, alcohol group as acceptor"/>
    <property type="evidence" value="ECO:0007669"/>
    <property type="project" value="InterPro"/>
</dbReference>
<evidence type="ECO:0000256" key="10">
    <source>
        <dbReference type="ARBA" id="ARBA00023277"/>
    </source>
</evidence>
<comment type="caution">
    <text evidence="17">The sequence shown here is derived from an EMBL/GenBank/DDBJ whole genome shotgun (WGS) entry which is preliminary data.</text>
</comment>
<keyword evidence="19" id="KW-1185">Reference proteome</keyword>
<evidence type="ECO:0000259" key="14">
    <source>
        <dbReference type="Pfam" id="PF01467"/>
    </source>
</evidence>
<evidence type="ECO:0000256" key="11">
    <source>
        <dbReference type="ARBA" id="ARBA00047428"/>
    </source>
</evidence>
<evidence type="ECO:0000256" key="8">
    <source>
        <dbReference type="ARBA" id="ARBA00022840"/>
    </source>
</evidence>
<evidence type="ECO:0000313" key="18">
    <source>
        <dbReference type="Proteomes" id="UP000520770"/>
    </source>
</evidence>
<name>A0A7W6Y6X5_9HYPH</name>
<reference evidence="18 19" key="1">
    <citation type="submission" date="2020-08" db="EMBL/GenBank/DDBJ databases">
        <title>Genomic Encyclopedia of Type Strains, Phase IV (KMG-V): Genome sequencing to study the core and pangenomes of soil and plant-associated prokaryotes.</title>
        <authorList>
            <person name="Whitman W."/>
        </authorList>
    </citation>
    <scope>NUCLEOTIDE SEQUENCE [LARGE SCALE GENOMIC DNA]</scope>
    <source>
        <strain evidence="16 19">SEMIA 444</strain>
        <strain evidence="15 18">SEMIA 448</strain>
        <strain evidence="17 20">SEMIA 452</strain>
    </source>
</reference>
<comment type="catalytic activity">
    <reaction evidence="12">
        <text>D-glycero-beta-D-manno-heptose 7-phosphate + ATP = D-glycero-beta-D-manno-heptose 1,7-bisphosphate + ADP + H(+)</text>
        <dbReference type="Rhea" id="RHEA:27473"/>
        <dbReference type="ChEBI" id="CHEBI:15378"/>
        <dbReference type="ChEBI" id="CHEBI:30616"/>
        <dbReference type="ChEBI" id="CHEBI:60204"/>
        <dbReference type="ChEBI" id="CHEBI:60208"/>
        <dbReference type="ChEBI" id="CHEBI:456216"/>
        <dbReference type="EC" id="2.7.1.167"/>
    </reaction>
</comment>
<dbReference type="Proteomes" id="UP000524535">
    <property type="component" value="Unassembled WGS sequence"/>
</dbReference>
<evidence type="ECO:0000313" key="19">
    <source>
        <dbReference type="Proteomes" id="UP000524535"/>
    </source>
</evidence>
<comment type="pathway">
    <text evidence="12">Nucleotide-sugar biosynthesis; ADP-L-glycero-beta-D-manno-heptose biosynthesis; ADP-L-glycero-beta-D-manno-heptose from D-glycero-beta-D-manno-heptose 7-phosphate: step 3/4.</text>
</comment>
<dbReference type="InterPro" id="IPR023030">
    <property type="entry name" value="Bifunc_HldE"/>
</dbReference>
<dbReference type="UniPathway" id="UPA00958"/>
<dbReference type="SUPFAM" id="SSF52374">
    <property type="entry name" value="Nucleotidylyl transferase"/>
    <property type="match status" value="1"/>
</dbReference>
<evidence type="ECO:0000256" key="7">
    <source>
        <dbReference type="ARBA" id="ARBA00022777"/>
    </source>
</evidence>
<dbReference type="CDD" id="cd01172">
    <property type="entry name" value="RfaE_like"/>
    <property type="match status" value="1"/>
</dbReference>
<feature type="binding site" evidence="12">
    <location>
        <begin position="206"/>
        <end position="209"/>
    </location>
    <ligand>
        <name>ATP</name>
        <dbReference type="ChEBI" id="CHEBI:30616"/>
    </ligand>
</feature>
<evidence type="ECO:0000313" key="15">
    <source>
        <dbReference type="EMBL" id="MBB4348725.1"/>
    </source>
</evidence>
<feature type="domain" description="Carbohydrate kinase PfkB" evidence="13">
    <location>
        <begin position="20"/>
        <end position="314"/>
    </location>
</feature>
<dbReference type="GO" id="GO:0005524">
    <property type="term" value="F:ATP binding"/>
    <property type="evidence" value="ECO:0007669"/>
    <property type="project" value="UniProtKB-UniRule"/>
</dbReference>
<feature type="region of interest" description="Ribokinase" evidence="12">
    <location>
        <begin position="1"/>
        <end position="334"/>
    </location>
</feature>
<dbReference type="Pfam" id="PF01467">
    <property type="entry name" value="CTP_transf_like"/>
    <property type="match status" value="1"/>
</dbReference>
<feature type="region of interest" description="Cytidylyltransferase" evidence="12">
    <location>
        <begin position="356"/>
        <end position="494"/>
    </location>
</feature>
<dbReference type="Proteomes" id="UP000520770">
    <property type="component" value="Unassembled WGS sequence"/>
</dbReference>
<evidence type="ECO:0000313" key="20">
    <source>
        <dbReference type="Proteomes" id="UP000576087"/>
    </source>
</evidence>
<evidence type="ECO:0000256" key="5">
    <source>
        <dbReference type="ARBA" id="ARBA00022695"/>
    </source>
</evidence>
<keyword evidence="10 12" id="KW-0119">Carbohydrate metabolism</keyword>
<dbReference type="GO" id="GO:0097171">
    <property type="term" value="P:ADP-L-glycero-beta-D-manno-heptose biosynthetic process"/>
    <property type="evidence" value="ECO:0007669"/>
    <property type="project" value="UniProtKB-UniPathway"/>
</dbReference>
<protein>
    <recommendedName>
        <fullName evidence="12">Bifunctional protein HldE</fullName>
    </recommendedName>
    <domain>
        <recommendedName>
            <fullName evidence="12">D-beta-D-heptose 7-phosphate kinase</fullName>
            <ecNumber evidence="12">2.7.1.167</ecNumber>
        </recommendedName>
        <alternativeName>
            <fullName evidence="12">D-beta-D-heptose 7-phosphotransferase</fullName>
        </alternativeName>
        <alternativeName>
            <fullName evidence="12">D-glycero-beta-D-manno-heptose-7-phosphate kinase</fullName>
        </alternativeName>
    </domain>
    <domain>
        <recommendedName>
            <fullName evidence="12">D-beta-D-heptose 1-phosphate adenylyltransferase</fullName>
            <ecNumber evidence="12">2.7.7.70</ecNumber>
        </recommendedName>
        <alternativeName>
            <fullName evidence="12">D-glycero-beta-D-manno-heptose 1-phosphate adenylyltransferase</fullName>
        </alternativeName>
    </domain>
</protein>
<accession>A0A7W6Y6X5</accession>
<comment type="function">
    <text evidence="1 12">Catalyzes the phosphorylation of D-glycero-D-manno-heptose 7-phosphate at the C-1 position to selectively form D-glycero-beta-D-manno-heptose-1,7-bisphosphate.</text>
</comment>
<proteinExistence type="inferred from homology"/>
<dbReference type="EMBL" id="JACIGW010000002">
    <property type="protein sequence ID" value="MBB4348725.1"/>
    <property type="molecule type" value="Genomic_DNA"/>
</dbReference>
<evidence type="ECO:0000256" key="4">
    <source>
        <dbReference type="ARBA" id="ARBA00022679"/>
    </source>
</evidence>
<dbReference type="AlphaFoldDB" id="A0A7W6Y6X5"/>
<organism evidence="17 20">
    <name type="scientific">Aliirhizobium cellulosilyticum</name>
    <dbReference type="NCBI Taxonomy" id="393664"/>
    <lineage>
        <taxon>Bacteria</taxon>
        <taxon>Pseudomonadati</taxon>
        <taxon>Pseudomonadota</taxon>
        <taxon>Alphaproteobacteria</taxon>
        <taxon>Hyphomicrobiales</taxon>
        <taxon>Rhizobiaceae</taxon>
        <taxon>Aliirhizobium</taxon>
    </lineage>
</organism>
<dbReference type="UniPathway" id="UPA00356">
    <property type="reaction ID" value="UER00437"/>
</dbReference>
<dbReference type="SUPFAM" id="SSF53613">
    <property type="entry name" value="Ribokinase-like"/>
    <property type="match status" value="1"/>
</dbReference>
<evidence type="ECO:0000256" key="2">
    <source>
        <dbReference type="ARBA" id="ARBA00003753"/>
    </source>
</evidence>
<evidence type="ECO:0000256" key="9">
    <source>
        <dbReference type="ARBA" id="ARBA00023268"/>
    </source>
</evidence>
<dbReference type="InterPro" id="IPR011913">
    <property type="entry name" value="RfaE_dom_I"/>
</dbReference>
<evidence type="ECO:0000259" key="13">
    <source>
        <dbReference type="Pfam" id="PF00294"/>
    </source>
</evidence>
<keyword evidence="5 12" id="KW-0548">Nucleotidyltransferase</keyword>
<dbReference type="NCBIfam" id="TIGR00125">
    <property type="entry name" value="cyt_tran_rel"/>
    <property type="match status" value="1"/>
</dbReference>
<keyword evidence="6 12" id="KW-0547">Nucleotide-binding</keyword>
<dbReference type="NCBIfam" id="TIGR02198">
    <property type="entry name" value="rfaE_dom_I"/>
    <property type="match status" value="1"/>
</dbReference>
<dbReference type="Proteomes" id="UP000576087">
    <property type="component" value="Unassembled WGS sequence"/>
</dbReference>
<keyword evidence="7 12" id="KW-0418">Kinase</keyword>
<dbReference type="NCBIfam" id="TIGR02199">
    <property type="entry name" value="rfaE_dom_II"/>
    <property type="match status" value="1"/>
</dbReference>
<feature type="domain" description="Cytidyltransferase-like" evidence="14">
    <location>
        <begin position="356"/>
        <end position="460"/>
    </location>
</feature>
<comment type="subunit">
    <text evidence="12">Homodimer.</text>
</comment>
<evidence type="ECO:0000256" key="3">
    <source>
        <dbReference type="ARBA" id="ARBA00004713"/>
    </source>
</evidence>
<dbReference type="GO" id="GO:0033785">
    <property type="term" value="F:heptose 7-phosphate kinase activity"/>
    <property type="evidence" value="ECO:0007669"/>
    <property type="project" value="UniProtKB-UniRule"/>
</dbReference>
<dbReference type="InterPro" id="IPR002173">
    <property type="entry name" value="Carboh/pur_kinase_PfkB_CS"/>
</dbReference>
<comment type="similarity">
    <text evidence="12">In the C-terminal section; belongs to the cytidylyltransferase family.</text>
</comment>
<dbReference type="InterPro" id="IPR029056">
    <property type="entry name" value="Ribokinase-like"/>
</dbReference>
<dbReference type="InterPro" id="IPR014729">
    <property type="entry name" value="Rossmann-like_a/b/a_fold"/>
</dbReference>
<dbReference type="EC" id="2.7.1.167" evidence="12"/>
<dbReference type="Gene3D" id="3.40.1190.20">
    <property type="match status" value="1"/>
</dbReference>
<comment type="function">
    <text evidence="2 12">Catalyzes the ADP transfer from ATP to D-glycero-beta-D-manno-heptose 1-phosphate, yielding ADP-D-glycero-beta-D-manno-heptose.</text>
</comment>
<comment type="pathway">
    <text evidence="3">Bacterial outer membrane biogenesis; LPS core biosynthesis.</text>
</comment>
<evidence type="ECO:0000256" key="12">
    <source>
        <dbReference type="HAMAP-Rule" id="MF_01603"/>
    </source>
</evidence>
<evidence type="ECO:0000256" key="1">
    <source>
        <dbReference type="ARBA" id="ARBA00002319"/>
    </source>
</evidence>
<dbReference type="GO" id="GO:0005829">
    <property type="term" value="C:cytosol"/>
    <property type="evidence" value="ECO:0007669"/>
    <property type="project" value="TreeGrafter"/>
</dbReference>
<dbReference type="PROSITE" id="PS00584">
    <property type="entry name" value="PFKB_KINASES_2"/>
    <property type="match status" value="1"/>
</dbReference>
<dbReference type="GO" id="GO:0033786">
    <property type="term" value="F:heptose-1-phosphate adenylyltransferase activity"/>
    <property type="evidence" value="ECO:0007669"/>
    <property type="project" value="UniProtKB-UniRule"/>
</dbReference>
<dbReference type="PANTHER" id="PTHR46969">
    <property type="entry name" value="BIFUNCTIONAL PROTEIN HLDE"/>
    <property type="match status" value="1"/>
</dbReference>
<keyword evidence="9 12" id="KW-0511">Multifunctional enzyme</keyword>
<dbReference type="HAMAP" id="MF_01603">
    <property type="entry name" value="HldE"/>
    <property type="match status" value="1"/>
</dbReference>
<evidence type="ECO:0000313" key="17">
    <source>
        <dbReference type="EMBL" id="MBB4449439.1"/>
    </source>
</evidence>
<sequence length="494" mass="52220">MATKRHSYPSILSKFSDLTVLVVGDFMLDRFVYGAVKRVSPEAPIPILNFNGDELMLGGAANVVSNVAALGAKVIPISVIGDDDAGTQLCTLLKAANVDQSHLISSNGRSTTRKTRFVAQQQLFRFDEEVIQVLNDADRKALVAAFSTAITSADIVVLSDYGKGVLSDGVAASLIDVCKAAAIPVIVDPKGADYSIYRGATAVTPNRLELHVATGLPTSSDEEIVAAARLLCQQCSFDFVVATRSEEGMSIVDADTSVHVPTTAREVFDVSGAGDTVIAAFSLAFAAEGEREVATEIANVAAGIVVGKRGTAQTSRDELLSNLTFGWRDHAREVLDVTAAANLSAAWKHEGLRVGFTNGCFDILHVGHASQLADARSHCDRLIVGLNTDASVKRNKGPTRPINSELDRASMLLALKAVDAVVLFDEDTPLNVIRSVLPDVLVKGGDYTVDTVVGADVVISNGGRVHISPTVGGYSTTATLRKMSSTSPEKRNAQ</sequence>
<keyword evidence="8 12" id="KW-0067">ATP-binding</keyword>
<gene>
    <name evidence="12" type="primary">hldE</name>
    <name evidence="16" type="ORF">GGE31_002466</name>
    <name evidence="15" type="ORF">GGE33_002467</name>
    <name evidence="17" type="ORF">GGE35_005293</name>
</gene>
<dbReference type="InterPro" id="IPR011914">
    <property type="entry name" value="RfaE_dom_II"/>
</dbReference>
<dbReference type="EMBL" id="JACIHM010000015">
    <property type="protein sequence ID" value="MBB4449439.1"/>
    <property type="molecule type" value="Genomic_DNA"/>
</dbReference>
<dbReference type="GO" id="GO:0009244">
    <property type="term" value="P:lipopolysaccharide core region biosynthetic process"/>
    <property type="evidence" value="ECO:0007669"/>
    <property type="project" value="UniProtKB-UniPathway"/>
</dbReference>
<dbReference type="InterPro" id="IPR004821">
    <property type="entry name" value="Cyt_trans-like"/>
</dbReference>
<comment type="similarity">
    <text evidence="12">In the N-terminal section; belongs to the carbohydrate kinase PfkB family.</text>
</comment>
<dbReference type="Gene3D" id="3.40.50.620">
    <property type="entry name" value="HUPs"/>
    <property type="match status" value="1"/>
</dbReference>
<dbReference type="PANTHER" id="PTHR46969:SF1">
    <property type="entry name" value="BIFUNCTIONAL PROTEIN HLDE"/>
    <property type="match status" value="1"/>
</dbReference>
<keyword evidence="4 12" id="KW-0808">Transferase</keyword>
<evidence type="ECO:0000256" key="6">
    <source>
        <dbReference type="ARBA" id="ARBA00022741"/>
    </source>
</evidence>
<dbReference type="EMBL" id="JACIGY010000002">
    <property type="protein sequence ID" value="MBB4411961.1"/>
    <property type="molecule type" value="Genomic_DNA"/>
</dbReference>
<feature type="active site" evidence="12">
    <location>
        <position position="275"/>
    </location>
</feature>
<comment type="catalytic activity">
    <reaction evidence="11 12">
        <text>D-glycero-beta-D-manno-heptose 1-phosphate + ATP + H(+) = ADP-D-glycero-beta-D-manno-heptose + diphosphate</text>
        <dbReference type="Rhea" id="RHEA:27465"/>
        <dbReference type="ChEBI" id="CHEBI:15378"/>
        <dbReference type="ChEBI" id="CHEBI:30616"/>
        <dbReference type="ChEBI" id="CHEBI:33019"/>
        <dbReference type="ChEBI" id="CHEBI:59967"/>
        <dbReference type="ChEBI" id="CHEBI:61593"/>
        <dbReference type="EC" id="2.7.7.70"/>
    </reaction>
</comment>
<comment type="pathway">
    <text evidence="12">Nucleotide-sugar biosynthesis; ADP-L-glycero-beta-D-manno-heptose biosynthesis; ADP-L-glycero-beta-D-manno-heptose from D-glycero-beta-D-manno-heptose 7-phosphate: step 1/4.</text>
</comment>
<evidence type="ECO:0000313" key="16">
    <source>
        <dbReference type="EMBL" id="MBB4411961.1"/>
    </source>
</evidence>
<dbReference type="InterPro" id="IPR011611">
    <property type="entry name" value="PfkB_dom"/>
</dbReference>
<dbReference type="EC" id="2.7.7.70" evidence="12"/>
<dbReference type="RefSeq" id="WP_183823362.1">
    <property type="nucleotide sequence ID" value="NZ_JACIGW010000002.1"/>
</dbReference>